<evidence type="ECO:0000256" key="1">
    <source>
        <dbReference type="SAM" id="MobiDB-lite"/>
    </source>
</evidence>
<organism evidence="2 3">
    <name type="scientific">Marchantia polymorpha</name>
    <name type="common">Common liverwort</name>
    <name type="synonym">Marchantia aquatica</name>
    <dbReference type="NCBI Taxonomy" id="3197"/>
    <lineage>
        <taxon>Eukaryota</taxon>
        <taxon>Viridiplantae</taxon>
        <taxon>Streptophyta</taxon>
        <taxon>Embryophyta</taxon>
        <taxon>Marchantiophyta</taxon>
        <taxon>Marchantiopsida</taxon>
        <taxon>Marchantiidae</taxon>
        <taxon>Marchantiales</taxon>
        <taxon>Marchantiaceae</taxon>
        <taxon>Marchantia</taxon>
    </lineage>
</organism>
<accession>A0A2R6WJ30</accession>
<dbReference type="Proteomes" id="UP000244005">
    <property type="component" value="Unassembled WGS sequence"/>
</dbReference>
<proteinExistence type="predicted"/>
<keyword evidence="3" id="KW-1185">Reference proteome</keyword>
<reference evidence="3" key="1">
    <citation type="journal article" date="2017" name="Cell">
        <title>Insights into land plant evolution garnered from the Marchantia polymorpha genome.</title>
        <authorList>
            <person name="Bowman J.L."/>
            <person name="Kohchi T."/>
            <person name="Yamato K.T."/>
            <person name="Jenkins J."/>
            <person name="Shu S."/>
            <person name="Ishizaki K."/>
            <person name="Yamaoka S."/>
            <person name="Nishihama R."/>
            <person name="Nakamura Y."/>
            <person name="Berger F."/>
            <person name="Adam C."/>
            <person name="Aki S.S."/>
            <person name="Althoff F."/>
            <person name="Araki T."/>
            <person name="Arteaga-Vazquez M.A."/>
            <person name="Balasubrmanian S."/>
            <person name="Barry K."/>
            <person name="Bauer D."/>
            <person name="Boehm C.R."/>
            <person name="Briginshaw L."/>
            <person name="Caballero-Perez J."/>
            <person name="Catarino B."/>
            <person name="Chen F."/>
            <person name="Chiyoda S."/>
            <person name="Chovatia M."/>
            <person name="Davies K.M."/>
            <person name="Delmans M."/>
            <person name="Demura T."/>
            <person name="Dierschke T."/>
            <person name="Dolan L."/>
            <person name="Dorantes-Acosta A.E."/>
            <person name="Eklund D.M."/>
            <person name="Florent S.N."/>
            <person name="Flores-Sandoval E."/>
            <person name="Fujiyama A."/>
            <person name="Fukuzawa H."/>
            <person name="Galik B."/>
            <person name="Grimanelli D."/>
            <person name="Grimwood J."/>
            <person name="Grossniklaus U."/>
            <person name="Hamada T."/>
            <person name="Haseloff J."/>
            <person name="Hetherington A.J."/>
            <person name="Higo A."/>
            <person name="Hirakawa Y."/>
            <person name="Hundley H.N."/>
            <person name="Ikeda Y."/>
            <person name="Inoue K."/>
            <person name="Inoue S.I."/>
            <person name="Ishida S."/>
            <person name="Jia Q."/>
            <person name="Kakita M."/>
            <person name="Kanazawa T."/>
            <person name="Kawai Y."/>
            <person name="Kawashima T."/>
            <person name="Kennedy M."/>
            <person name="Kinose K."/>
            <person name="Kinoshita T."/>
            <person name="Kohara Y."/>
            <person name="Koide E."/>
            <person name="Komatsu K."/>
            <person name="Kopischke S."/>
            <person name="Kubo M."/>
            <person name="Kyozuka J."/>
            <person name="Lagercrantz U."/>
            <person name="Lin S.S."/>
            <person name="Lindquist E."/>
            <person name="Lipzen A.M."/>
            <person name="Lu C.W."/>
            <person name="De Luna E."/>
            <person name="Martienssen R.A."/>
            <person name="Minamino N."/>
            <person name="Mizutani M."/>
            <person name="Mizutani M."/>
            <person name="Mochizuki N."/>
            <person name="Monte I."/>
            <person name="Mosher R."/>
            <person name="Nagasaki H."/>
            <person name="Nakagami H."/>
            <person name="Naramoto S."/>
            <person name="Nishitani K."/>
            <person name="Ohtani M."/>
            <person name="Okamoto T."/>
            <person name="Okumura M."/>
            <person name="Phillips J."/>
            <person name="Pollak B."/>
            <person name="Reinders A."/>
            <person name="Rovekamp M."/>
            <person name="Sano R."/>
            <person name="Sawa S."/>
            <person name="Schmid M.W."/>
            <person name="Shirakawa M."/>
            <person name="Solano R."/>
            <person name="Spunde A."/>
            <person name="Suetsugu N."/>
            <person name="Sugano S."/>
            <person name="Sugiyama A."/>
            <person name="Sun R."/>
            <person name="Suzuki Y."/>
            <person name="Takenaka M."/>
            <person name="Takezawa D."/>
            <person name="Tomogane H."/>
            <person name="Tsuzuki M."/>
            <person name="Ueda T."/>
            <person name="Umeda M."/>
            <person name="Ward J.M."/>
            <person name="Watanabe Y."/>
            <person name="Yazaki K."/>
            <person name="Yokoyama R."/>
            <person name="Yoshitake Y."/>
            <person name="Yotsui I."/>
            <person name="Zachgo S."/>
            <person name="Schmutz J."/>
        </authorList>
    </citation>
    <scope>NUCLEOTIDE SEQUENCE [LARGE SCALE GENOMIC DNA]</scope>
    <source>
        <strain evidence="3">Tak-1</strain>
    </source>
</reference>
<evidence type="ECO:0000313" key="3">
    <source>
        <dbReference type="Proteomes" id="UP000244005"/>
    </source>
</evidence>
<feature type="region of interest" description="Disordered" evidence="1">
    <location>
        <begin position="80"/>
        <end position="108"/>
    </location>
</feature>
<name>A0A2R6WJ30_MARPO</name>
<dbReference type="EMBL" id="KZ772757">
    <property type="protein sequence ID" value="PTQ33867.1"/>
    <property type="molecule type" value="Genomic_DNA"/>
</dbReference>
<gene>
    <name evidence="2" type="ORF">MARPO_0085s0077</name>
</gene>
<evidence type="ECO:0000313" key="2">
    <source>
        <dbReference type="EMBL" id="PTQ33867.1"/>
    </source>
</evidence>
<dbReference type="AlphaFoldDB" id="A0A2R6WJ30"/>
<protein>
    <submittedName>
        <fullName evidence="2">Uncharacterized protein</fullName>
    </submittedName>
</protein>
<sequence length="210" mass="22992">MAEGRTPSTTAAAAPEPARLRAGPYRTDERFGPLACGRDWRAGWRAGGRSMMTMTGRAKRGAECHLARRPARRVRFRLPGGALTVPPDKRRDPRGPGVAGNHPPARQSRHALPYLGSIALRRAEGLRSWTCWPLGPEHATKPRLLCQRSVVTGPGVVPSLRSGGWRSPGPILLRLQEIRRAPLSSSTDRRSPDECSALGSIRPWIGQWPL</sequence>